<feature type="transmembrane region" description="Helical" evidence="6">
    <location>
        <begin position="584"/>
        <end position="608"/>
    </location>
</feature>
<dbReference type="Pfam" id="PF12698">
    <property type="entry name" value="ABC2_membrane_3"/>
    <property type="match status" value="2"/>
</dbReference>
<dbReference type="NCBIfam" id="TIGR03061">
    <property type="entry name" value="pip_yhgE_Nterm"/>
    <property type="match status" value="1"/>
</dbReference>
<dbReference type="PANTHER" id="PTHR43077:SF10">
    <property type="entry name" value="TRANSPORT PERMEASE PROTEIN"/>
    <property type="match status" value="1"/>
</dbReference>
<feature type="transmembrane region" description="Helical" evidence="6">
    <location>
        <begin position="546"/>
        <end position="564"/>
    </location>
</feature>
<name>A0A417Y917_9BACI</name>
<proteinExistence type="predicted"/>
<sequence>MKNSWKIFSTDMKKTGTNWIALVIIGGLVLLPSLYAWFNIKASWDPYGQLDRMPIGIVNEDLGATVHDEDIDVGDELIETLKEDDSMDWNFTDRQTAMERVEYGDYFAVIIIPEDFSEKLATVISDKPEKANVEYYVNEKINAISPKMTDKGASVIVENVSSQFISTVNGVIFDLFNTIGIELENDLPDMERFKNYIFEMEEKLPEIHDVLTSSLTDANHATDIIHNAQALIPDAKRITENGLHTIDDTVAFLNEAENRLNEIAPEIEKRLEQAQEVTANINSFMQDIQSTDVDFTNGENLSEQIDTKTSQAIEQIESIETILRQLQEQSQSGSEDENESENEIGNENGNENEIKPKQEEITLALEQLATLKTELENIQNAGSDLLSFIDESKLEMTQVLDELKERAATTNESVDAFVKEYKENIEPTVLENVNSAKTTLNDARGILVEIQETIPEIENILARTDTNLGEGKELLESILGEYPYVNSKIKEIADRIRQIQGETDLEEIIQLLQNDPDAEKGFFSEPIVLDENKIFPIANYGTGMTPFYTVLAIWVGGLLLISLLSTDVHNPEGFTIREQYFGKLFTFMTIGILQTLIITSGDLLLLNVGAAHPGWLIVFGLFISIIFMVIIYTLVSVFGDIGKATVIVLLVLQIAGSGGTYPVVLLPDFFQMINPFLPFTYAIDLMREAVGGIVWSRVLRDVISLSLFGLAAFLLGVFLKQPINKQTRKLIKKSRESGMFH</sequence>
<keyword evidence="2 6" id="KW-0812">Transmembrane</keyword>
<feature type="transmembrane region" description="Helical" evidence="6">
    <location>
        <begin position="614"/>
        <end position="635"/>
    </location>
</feature>
<gene>
    <name evidence="8" type="ORF">D1B32_23390</name>
</gene>
<feature type="region of interest" description="Disordered" evidence="5">
    <location>
        <begin position="326"/>
        <end position="354"/>
    </location>
</feature>
<comment type="subcellular location">
    <subcellularLocation>
        <location evidence="1">Membrane</location>
        <topology evidence="1">Multi-pass membrane protein</topology>
    </subcellularLocation>
</comment>
<keyword evidence="4 6" id="KW-0472">Membrane</keyword>
<evidence type="ECO:0000313" key="9">
    <source>
        <dbReference type="Proteomes" id="UP000285456"/>
    </source>
</evidence>
<dbReference type="EMBL" id="QWEH01000038">
    <property type="protein sequence ID" value="RHW29213.1"/>
    <property type="molecule type" value="Genomic_DNA"/>
</dbReference>
<dbReference type="RefSeq" id="WP_095311417.1">
    <property type="nucleotide sequence ID" value="NZ_PHUT01000033.1"/>
</dbReference>
<evidence type="ECO:0000313" key="8">
    <source>
        <dbReference type="EMBL" id="RHW29213.1"/>
    </source>
</evidence>
<dbReference type="InterPro" id="IPR017501">
    <property type="entry name" value="Phage_infect_YhgE_C"/>
</dbReference>
<dbReference type="Gene3D" id="3.40.1710.10">
    <property type="entry name" value="abc type-2 transporter like domain"/>
    <property type="match status" value="1"/>
</dbReference>
<comment type="caution">
    <text evidence="8">The sequence shown here is derived from an EMBL/GenBank/DDBJ whole genome shotgun (WGS) entry which is preliminary data.</text>
</comment>
<keyword evidence="3 6" id="KW-1133">Transmembrane helix</keyword>
<feature type="transmembrane region" description="Helical" evidence="6">
    <location>
        <begin position="702"/>
        <end position="719"/>
    </location>
</feature>
<accession>A0A417Y917</accession>
<dbReference type="GO" id="GO:0016020">
    <property type="term" value="C:membrane"/>
    <property type="evidence" value="ECO:0007669"/>
    <property type="project" value="UniProtKB-SubCell"/>
</dbReference>
<protein>
    <submittedName>
        <fullName evidence="8">YhgE/Pip domain-containing protein</fullName>
    </submittedName>
</protein>
<evidence type="ECO:0000256" key="3">
    <source>
        <dbReference type="ARBA" id="ARBA00022989"/>
    </source>
</evidence>
<dbReference type="InterPro" id="IPR051328">
    <property type="entry name" value="T7SS_ABC-Transporter"/>
</dbReference>
<dbReference type="GO" id="GO:0140359">
    <property type="term" value="F:ABC-type transporter activity"/>
    <property type="evidence" value="ECO:0007669"/>
    <property type="project" value="InterPro"/>
</dbReference>
<evidence type="ECO:0000256" key="2">
    <source>
        <dbReference type="ARBA" id="ARBA00022692"/>
    </source>
</evidence>
<dbReference type="InterPro" id="IPR017500">
    <property type="entry name" value="Phage_infect_YhgE_N"/>
</dbReference>
<keyword evidence="9" id="KW-1185">Reference proteome</keyword>
<feature type="domain" description="ABC-2 type transporter transmembrane" evidence="7">
    <location>
        <begin position="387"/>
        <end position="717"/>
    </location>
</feature>
<dbReference type="InterPro" id="IPR013525">
    <property type="entry name" value="ABC2_TM"/>
</dbReference>
<evidence type="ECO:0000256" key="4">
    <source>
        <dbReference type="ARBA" id="ARBA00023136"/>
    </source>
</evidence>
<dbReference type="Proteomes" id="UP000285456">
    <property type="component" value="Unassembled WGS sequence"/>
</dbReference>
<feature type="domain" description="ABC-2 type transporter transmembrane" evidence="7">
    <location>
        <begin position="21"/>
        <end position="169"/>
    </location>
</feature>
<dbReference type="NCBIfam" id="TIGR03062">
    <property type="entry name" value="pip_yhgE_Cterm"/>
    <property type="match status" value="1"/>
</dbReference>
<evidence type="ECO:0000256" key="1">
    <source>
        <dbReference type="ARBA" id="ARBA00004141"/>
    </source>
</evidence>
<dbReference type="AlphaFoldDB" id="A0A417Y917"/>
<evidence type="ECO:0000256" key="6">
    <source>
        <dbReference type="SAM" id="Phobius"/>
    </source>
</evidence>
<evidence type="ECO:0000256" key="5">
    <source>
        <dbReference type="SAM" id="MobiDB-lite"/>
    </source>
</evidence>
<feature type="compositionally biased region" description="Acidic residues" evidence="5">
    <location>
        <begin position="334"/>
        <end position="344"/>
    </location>
</feature>
<dbReference type="PANTHER" id="PTHR43077">
    <property type="entry name" value="TRANSPORT PERMEASE YVFS-RELATED"/>
    <property type="match status" value="1"/>
</dbReference>
<evidence type="ECO:0000259" key="7">
    <source>
        <dbReference type="Pfam" id="PF12698"/>
    </source>
</evidence>
<reference evidence="8 9" key="1">
    <citation type="journal article" date="2007" name="Int. J. Syst. Evol. Microbiol.">
        <title>Oceanobacillus profundus sp. nov., isolated from a deep-sea sediment core.</title>
        <authorList>
            <person name="Kim Y.G."/>
            <person name="Choi D.H."/>
            <person name="Hyun S."/>
            <person name="Cho B.C."/>
        </authorList>
    </citation>
    <scope>NUCLEOTIDE SEQUENCE [LARGE SCALE GENOMIC DNA]</scope>
    <source>
        <strain evidence="8 9">DSM 18246</strain>
    </source>
</reference>
<organism evidence="8 9">
    <name type="scientific">Oceanobacillus profundus</name>
    <dbReference type="NCBI Taxonomy" id="372463"/>
    <lineage>
        <taxon>Bacteria</taxon>
        <taxon>Bacillati</taxon>
        <taxon>Bacillota</taxon>
        <taxon>Bacilli</taxon>
        <taxon>Bacillales</taxon>
        <taxon>Bacillaceae</taxon>
        <taxon>Oceanobacillus</taxon>
    </lineage>
</organism>
<dbReference type="OrthoDB" id="9811483at2"/>
<feature type="transmembrane region" description="Helical" evidence="6">
    <location>
        <begin position="647"/>
        <end position="666"/>
    </location>
</feature>